<evidence type="ECO:0000313" key="3">
    <source>
        <dbReference type="Proteomes" id="UP000002488"/>
    </source>
</evidence>
<evidence type="ECO:0000313" key="2">
    <source>
        <dbReference type="EMBL" id="EET00244.1"/>
    </source>
</evidence>
<name>C6LUQ1_GIAIB</name>
<organism evidence="2 3">
    <name type="scientific">Giardia intestinalis (strain ATCC 50581 / GS clone H7)</name>
    <name type="common">Giardia lamblia</name>
    <dbReference type="NCBI Taxonomy" id="598745"/>
    <lineage>
        <taxon>Eukaryota</taxon>
        <taxon>Metamonada</taxon>
        <taxon>Diplomonadida</taxon>
        <taxon>Hexamitidae</taxon>
        <taxon>Giardiinae</taxon>
        <taxon>Giardia</taxon>
    </lineage>
</organism>
<dbReference type="OrthoDB" id="10257350at2759"/>
<proteinExistence type="predicted"/>
<feature type="region of interest" description="Disordered" evidence="1">
    <location>
        <begin position="125"/>
        <end position="144"/>
    </location>
</feature>
<comment type="caution">
    <text evidence="2">The sequence shown here is derived from an EMBL/GenBank/DDBJ whole genome shotgun (WGS) entry which is preliminary data.</text>
</comment>
<gene>
    <name evidence="2" type="ORF">GL50581_2503</name>
</gene>
<dbReference type="OMA" id="WAVQRNG"/>
<accession>C6LUQ1</accession>
<dbReference type="Proteomes" id="UP000002488">
    <property type="component" value="Unassembled WGS sequence"/>
</dbReference>
<reference evidence="2 3" key="1">
    <citation type="journal article" date="2009" name="PLoS Pathog.">
        <title>Draft genome sequencing of giardia intestinalis assemblage B isolate GS: is human giardiasis caused by two different species?</title>
        <authorList>
            <person name="Franzen O."/>
            <person name="Jerlstrom-Hultqvist J."/>
            <person name="Castro E."/>
            <person name="Sherwood E."/>
            <person name="Ankarklev J."/>
            <person name="Reiner D.S."/>
            <person name="Palm D."/>
            <person name="Andersson J.O."/>
            <person name="Andersson B."/>
            <person name="Svard S.G."/>
        </authorList>
    </citation>
    <scope>NUCLEOTIDE SEQUENCE [LARGE SCALE GENOMIC DNA]</scope>
    <source>
        <strain evidence="3">ATCC 50581 / GS clone H7</strain>
    </source>
</reference>
<dbReference type="AlphaFoldDB" id="C6LUQ1"/>
<protein>
    <submittedName>
        <fullName evidence="2">Uncharacterized protein</fullName>
    </submittedName>
</protein>
<dbReference type="VEuPathDB" id="GiardiaDB:GL50581_2503"/>
<sequence length="214" mass="23726">MFVVAARRGPASGEGGLQTFIDRQIDAAKAPAKAHVFMRSGTDVTSLNQANLAESKAEPIDMTRYYTNPLAIPVKQKSNAYLSTIHFLPDPNLEPELKKLCQEDPITSLRIHTPNYSTSTLSTVTRKSQKQDSDLASQPVLPESTKRWGIQRHGETQRSLNSVHTGPKLSVSASAFELKTKEDLLLYLNDMEQYLKPALDDCLSILMRSTPNVN</sequence>
<evidence type="ECO:0000256" key="1">
    <source>
        <dbReference type="SAM" id="MobiDB-lite"/>
    </source>
</evidence>
<dbReference type="EMBL" id="ACGJ01002330">
    <property type="protein sequence ID" value="EET00244.1"/>
    <property type="molecule type" value="Genomic_DNA"/>
</dbReference>